<dbReference type="EMBL" id="JAPZBU010000006">
    <property type="protein sequence ID" value="KAJ5397052.1"/>
    <property type="molecule type" value="Genomic_DNA"/>
</dbReference>
<name>A0A9X0B9U5_9EURO</name>
<dbReference type="PANTHER" id="PTHR21366:SF14">
    <property type="entry name" value="GLYOXALASE DOMAIN-CONTAINING PROTEIN 5"/>
    <property type="match status" value="1"/>
</dbReference>
<keyword evidence="4" id="KW-1185">Reference proteome</keyword>
<evidence type="ECO:0000259" key="2">
    <source>
        <dbReference type="PROSITE" id="PS51819"/>
    </source>
</evidence>
<dbReference type="Gene3D" id="3.10.180.10">
    <property type="entry name" value="2,3-Dihydroxybiphenyl 1,2-Dioxygenase, domain 1"/>
    <property type="match status" value="1"/>
</dbReference>
<dbReference type="Proteomes" id="UP001147747">
    <property type="component" value="Unassembled WGS sequence"/>
</dbReference>
<gene>
    <name evidence="3" type="ORF">N7509_005165</name>
</gene>
<reference evidence="3" key="1">
    <citation type="submission" date="2022-12" db="EMBL/GenBank/DDBJ databases">
        <authorList>
            <person name="Petersen C."/>
        </authorList>
    </citation>
    <scope>NUCLEOTIDE SEQUENCE</scope>
    <source>
        <strain evidence="3">IBT 29677</strain>
    </source>
</reference>
<evidence type="ECO:0000313" key="3">
    <source>
        <dbReference type="EMBL" id="KAJ5397052.1"/>
    </source>
</evidence>
<sequence>MMSTPPFGNLSASGLKIHVGVVTMNISEPKRNGVKHVKYPDLLALFDLLAHTTINNPDLDKYLFPTLLSHACKTLNTACGTSLANEPQLNSNLAAEINLFANITSIMSDTSILRPSGLAHVVFRTANISAMVEFWSTFLGAERVFENEFIAFLRYDEEHHRVAIINDQSTVPRPATAAGLHHVAFTYDTLQGLLKAWNLRVQLGIKPTWCVNHGPTTSIYYKDPDGNSIETQVDNFDTVEEANEFMTSRYFQENPIGVDIHPDELLRRLEAGEDEKVIKKRVEIGKRHDIPAAV</sequence>
<organism evidence="3 4">
    <name type="scientific">Penicillium cosmopolitanum</name>
    <dbReference type="NCBI Taxonomy" id="1131564"/>
    <lineage>
        <taxon>Eukaryota</taxon>
        <taxon>Fungi</taxon>
        <taxon>Dikarya</taxon>
        <taxon>Ascomycota</taxon>
        <taxon>Pezizomycotina</taxon>
        <taxon>Eurotiomycetes</taxon>
        <taxon>Eurotiomycetidae</taxon>
        <taxon>Eurotiales</taxon>
        <taxon>Aspergillaceae</taxon>
        <taxon>Penicillium</taxon>
    </lineage>
</organism>
<evidence type="ECO:0000256" key="1">
    <source>
        <dbReference type="ARBA" id="ARBA00010363"/>
    </source>
</evidence>
<dbReference type="SUPFAM" id="SSF54593">
    <property type="entry name" value="Glyoxalase/Bleomycin resistance protein/Dihydroxybiphenyl dioxygenase"/>
    <property type="match status" value="1"/>
</dbReference>
<comment type="caution">
    <text evidence="3">The sequence shown here is derived from an EMBL/GenBank/DDBJ whole genome shotgun (WGS) entry which is preliminary data.</text>
</comment>
<dbReference type="GeneID" id="81368782"/>
<dbReference type="RefSeq" id="XP_056489104.1">
    <property type="nucleotide sequence ID" value="XM_056629802.1"/>
</dbReference>
<feature type="domain" description="VOC" evidence="2">
    <location>
        <begin position="117"/>
        <end position="234"/>
    </location>
</feature>
<protein>
    <recommendedName>
        <fullName evidence="2">VOC domain-containing protein</fullName>
    </recommendedName>
</protein>
<dbReference type="OrthoDB" id="5371818at2759"/>
<dbReference type="InterPro" id="IPR004360">
    <property type="entry name" value="Glyas_Fos-R_dOase_dom"/>
</dbReference>
<proteinExistence type="inferred from homology"/>
<dbReference type="InterPro" id="IPR037523">
    <property type="entry name" value="VOC_core"/>
</dbReference>
<accession>A0A9X0B9U5</accession>
<evidence type="ECO:0000313" key="4">
    <source>
        <dbReference type="Proteomes" id="UP001147747"/>
    </source>
</evidence>
<reference evidence="3" key="2">
    <citation type="journal article" date="2023" name="IMA Fungus">
        <title>Comparative genomic study of the Penicillium genus elucidates a diverse pangenome and 15 lateral gene transfer events.</title>
        <authorList>
            <person name="Petersen C."/>
            <person name="Sorensen T."/>
            <person name="Nielsen M.R."/>
            <person name="Sondergaard T.E."/>
            <person name="Sorensen J.L."/>
            <person name="Fitzpatrick D.A."/>
            <person name="Frisvad J.C."/>
            <person name="Nielsen K.L."/>
        </authorList>
    </citation>
    <scope>NUCLEOTIDE SEQUENCE</scope>
    <source>
        <strain evidence="3">IBT 29677</strain>
    </source>
</reference>
<dbReference type="InterPro" id="IPR050383">
    <property type="entry name" value="GlyoxalaseI/FosfomycinResist"/>
</dbReference>
<dbReference type="PROSITE" id="PS51819">
    <property type="entry name" value="VOC"/>
    <property type="match status" value="1"/>
</dbReference>
<dbReference type="AlphaFoldDB" id="A0A9X0B9U5"/>
<dbReference type="PANTHER" id="PTHR21366">
    <property type="entry name" value="GLYOXALASE FAMILY PROTEIN"/>
    <property type="match status" value="1"/>
</dbReference>
<dbReference type="Pfam" id="PF00903">
    <property type="entry name" value="Glyoxalase"/>
    <property type="match status" value="1"/>
</dbReference>
<comment type="similarity">
    <text evidence="1">Belongs to the glyoxalase I family.</text>
</comment>
<dbReference type="InterPro" id="IPR029068">
    <property type="entry name" value="Glyas_Bleomycin-R_OHBP_Dase"/>
</dbReference>